<accession>A0A5J6VMG7</accession>
<reference evidence="1" key="1">
    <citation type="journal article" date="2019" name="Philos. Trans. R. Soc. Lond., B, Biol. Sci.">
        <title>Targeted metagenomic recovery of four divergent viruses reveals shared and distinctive characteristics of giant viruses of marine eukaryotes.</title>
        <authorList>
            <person name="Needham D.M."/>
            <person name="Poirier C."/>
            <person name="Hehenberger E."/>
            <person name="Jimenez V."/>
            <person name="Swalwell J.E."/>
            <person name="Santoro A.E."/>
            <person name="Worden A.Z."/>
        </authorList>
    </citation>
    <scope>NUCLEOTIDE SEQUENCE</scope>
    <source>
        <strain evidence="1">OPacV-421</strain>
    </source>
</reference>
<sequence length="54" mass="6518">MCKYLTIIKNSKKFLNVKVPKKKQIKKHTNSWDGTFVQRMILYSKDNRDDIFLL</sequence>
<organism evidence="1">
    <name type="scientific">Megaviridae environmental sample</name>
    <dbReference type="NCBI Taxonomy" id="1737588"/>
    <lineage>
        <taxon>Viruses</taxon>
        <taxon>Varidnaviria</taxon>
        <taxon>Bamfordvirae</taxon>
        <taxon>Nucleocytoviricota</taxon>
        <taxon>Megaviricetes</taxon>
        <taxon>Imitervirales</taxon>
        <taxon>Mimiviridae</taxon>
        <taxon>environmental samples</taxon>
    </lineage>
</organism>
<proteinExistence type="predicted"/>
<dbReference type="EMBL" id="MN448299">
    <property type="protein sequence ID" value="QFG75099.1"/>
    <property type="molecule type" value="Genomic_DNA"/>
</dbReference>
<evidence type="ECO:0000313" key="1">
    <source>
        <dbReference type="EMBL" id="QFG75099.1"/>
    </source>
</evidence>
<protein>
    <submittedName>
        <fullName evidence="1">Uncharacterized protein</fullName>
    </submittedName>
</protein>
<name>A0A5J6VMG7_9VIRU</name>